<feature type="transmembrane region" description="Helical" evidence="1">
    <location>
        <begin position="392"/>
        <end position="413"/>
    </location>
</feature>
<evidence type="ECO:0000313" key="3">
    <source>
        <dbReference type="Proteomes" id="UP000193719"/>
    </source>
</evidence>
<evidence type="ECO:0000313" key="2">
    <source>
        <dbReference type="EMBL" id="ORX53390.1"/>
    </source>
</evidence>
<dbReference type="OrthoDB" id="10649680at2759"/>
<dbReference type="AlphaFoldDB" id="A0A1Y1VDA8"/>
<organism evidence="2 3">
    <name type="scientific">Piromyces finnis</name>
    <dbReference type="NCBI Taxonomy" id="1754191"/>
    <lineage>
        <taxon>Eukaryota</taxon>
        <taxon>Fungi</taxon>
        <taxon>Fungi incertae sedis</taxon>
        <taxon>Chytridiomycota</taxon>
        <taxon>Chytridiomycota incertae sedis</taxon>
        <taxon>Neocallimastigomycetes</taxon>
        <taxon>Neocallimastigales</taxon>
        <taxon>Neocallimastigaceae</taxon>
        <taxon>Piromyces</taxon>
    </lineage>
</organism>
<keyword evidence="1" id="KW-1133">Transmembrane helix</keyword>
<feature type="transmembrane region" description="Helical" evidence="1">
    <location>
        <begin position="90"/>
        <end position="117"/>
    </location>
</feature>
<feature type="transmembrane region" description="Helical" evidence="1">
    <location>
        <begin position="328"/>
        <end position="349"/>
    </location>
</feature>
<protein>
    <submittedName>
        <fullName evidence="2">Uncharacterized protein</fullName>
    </submittedName>
</protein>
<comment type="caution">
    <text evidence="2">The sequence shown here is derived from an EMBL/GenBank/DDBJ whole genome shotgun (WGS) entry which is preliminary data.</text>
</comment>
<keyword evidence="3" id="KW-1185">Reference proteome</keyword>
<reference evidence="2 3" key="1">
    <citation type="submission" date="2016-08" db="EMBL/GenBank/DDBJ databases">
        <title>Genomes of anaerobic fungi encode conserved fungal cellulosomes for biomass hydrolysis.</title>
        <authorList>
            <consortium name="DOE Joint Genome Institute"/>
            <person name="Haitjema C.H."/>
            <person name="Gilmore S.P."/>
            <person name="Henske J.K."/>
            <person name="Solomon K.V."/>
            <person name="De Groot R."/>
            <person name="Kuo A."/>
            <person name="Mondo S.J."/>
            <person name="Salamov A.A."/>
            <person name="Labutti K."/>
            <person name="Zhao Z."/>
            <person name="Chiniquy J."/>
            <person name="Barry K."/>
            <person name="Brewer H.M."/>
            <person name="Purvine S.O."/>
            <person name="Wright A.T."/>
            <person name="Boxma B."/>
            <person name="Van Alen T."/>
            <person name="Hackstein J.H."/>
            <person name="Baker S.E."/>
            <person name="Grigoriev I.V."/>
            <person name="O'Malley M.A."/>
        </authorList>
    </citation>
    <scope>NUCLEOTIDE SEQUENCE [LARGE SCALE GENOMIC DNA]</scope>
    <source>
        <strain evidence="3">finn</strain>
    </source>
</reference>
<keyword evidence="1" id="KW-0472">Membrane</keyword>
<feature type="transmembrane region" description="Helical" evidence="1">
    <location>
        <begin position="208"/>
        <end position="231"/>
    </location>
</feature>
<evidence type="ECO:0000256" key="1">
    <source>
        <dbReference type="SAM" id="Phobius"/>
    </source>
</evidence>
<gene>
    <name evidence="2" type="ORF">BCR36DRAFT_25465</name>
</gene>
<keyword evidence="1" id="KW-0812">Transmembrane</keyword>
<sequence length="439" mass="51646">MSLPPFSWHTCNSANSAIAYSIIIIFLLWKKERYRGQGKYINRLVLWMSINGLLEVILRISESLFCYYVIDPISSKKSYDEPYLSVEIINFLIILVEIVNSVFISLITLSLFAVIVMKRAAVDVEAHEYIIYAISGIISLILAVYIYLMSYKLKSDKPELKLYNIYRHIKNKDISREAVIISAIYNVDGFAIVPDKSANRVTYRSSPIHYILSLMCYFIIYFLKWIFYIVVFYERRRNDTYIDEKVVKDQFYNFASSVVSLQGTLNFIVFINKPLRRFAYTRKYILIKRFKRNEKKAKDLSEISMENYQILESLNQYDDYNYNSQINIISLTLFQTTIILCLMAINVIYMPSKAKGRRSVFIGLIILIFFFSCLGIYAVIKNNMLQMKIYMIFQWVVFSMCIAIEIYITYIVFHEELLKSFGCKKKKMVNKKTEIYPGN</sequence>
<feature type="transmembrane region" description="Helical" evidence="1">
    <location>
        <begin position="129"/>
        <end position="148"/>
    </location>
</feature>
<dbReference type="Proteomes" id="UP000193719">
    <property type="component" value="Unassembled WGS sequence"/>
</dbReference>
<name>A0A1Y1VDA8_9FUNG</name>
<proteinExistence type="predicted"/>
<feature type="transmembrane region" description="Helical" evidence="1">
    <location>
        <begin position="6"/>
        <end position="29"/>
    </location>
</feature>
<dbReference type="EMBL" id="MCFH01000013">
    <property type="protein sequence ID" value="ORX53390.1"/>
    <property type="molecule type" value="Genomic_DNA"/>
</dbReference>
<reference evidence="2 3" key="2">
    <citation type="submission" date="2016-08" db="EMBL/GenBank/DDBJ databases">
        <title>Pervasive Adenine N6-methylation of Active Genes in Fungi.</title>
        <authorList>
            <consortium name="DOE Joint Genome Institute"/>
            <person name="Mondo S.J."/>
            <person name="Dannebaum R.O."/>
            <person name="Kuo R.C."/>
            <person name="Labutti K."/>
            <person name="Haridas S."/>
            <person name="Kuo A."/>
            <person name="Salamov A."/>
            <person name="Ahrendt S.R."/>
            <person name="Lipzen A."/>
            <person name="Sullivan W."/>
            <person name="Andreopoulos W.B."/>
            <person name="Clum A."/>
            <person name="Lindquist E."/>
            <person name="Daum C."/>
            <person name="Ramamoorthy G.K."/>
            <person name="Gryganskyi A."/>
            <person name="Culley D."/>
            <person name="Magnuson J.K."/>
            <person name="James T.Y."/>
            <person name="O'Malley M.A."/>
            <person name="Stajich J.E."/>
            <person name="Spatafora J.W."/>
            <person name="Visel A."/>
            <person name="Grigoriev I.V."/>
        </authorList>
    </citation>
    <scope>NUCLEOTIDE SEQUENCE [LARGE SCALE GENOMIC DNA]</scope>
    <source>
        <strain evidence="3">finn</strain>
    </source>
</reference>
<feature type="transmembrane region" description="Helical" evidence="1">
    <location>
        <begin position="361"/>
        <end position="380"/>
    </location>
</feature>
<accession>A0A1Y1VDA8</accession>